<gene>
    <name evidence="2" type="ORF">SERLA73DRAFT_148847</name>
</gene>
<evidence type="ECO:0000313" key="3">
    <source>
        <dbReference type="Proteomes" id="UP000008063"/>
    </source>
</evidence>
<reference evidence="3" key="1">
    <citation type="journal article" date="2011" name="Science">
        <title>The plant cell wall-decomposing machinery underlies the functional diversity of forest fungi.</title>
        <authorList>
            <person name="Eastwood D.C."/>
            <person name="Floudas D."/>
            <person name="Binder M."/>
            <person name="Majcherczyk A."/>
            <person name="Schneider P."/>
            <person name="Aerts A."/>
            <person name="Asiegbu F.O."/>
            <person name="Baker S.E."/>
            <person name="Barry K."/>
            <person name="Bendiksby M."/>
            <person name="Blumentritt M."/>
            <person name="Coutinho P.M."/>
            <person name="Cullen D."/>
            <person name="de Vries R.P."/>
            <person name="Gathman A."/>
            <person name="Goodell B."/>
            <person name="Henrissat B."/>
            <person name="Ihrmark K."/>
            <person name="Kauserud H."/>
            <person name="Kohler A."/>
            <person name="LaButti K."/>
            <person name="Lapidus A."/>
            <person name="Lavin J.L."/>
            <person name="Lee Y.-H."/>
            <person name="Lindquist E."/>
            <person name="Lilly W."/>
            <person name="Lucas S."/>
            <person name="Morin E."/>
            <person name="Murat C."/>
            <person name="Oguiza J.A."/>
            <person name="Park J."/>
            <person name="Pisabarro A.G."/>
            <person name="Riley R."/>
            <person name="Rosling A."/>
            <person name="Salamov A."/>
            <person name="Schmidt O."/>
            <person name="Schmutz J."/>
            <person name="Skrede I."/>
            <person name="Stenlid J."/>
            <person name="Wiebenga A."/>
            <person name="Xie X."/>
            <person name="Kuees U."/>
            <person name="Hibbett D.S."/>
            <person name="Hoffmeister D."/>
            <person name="Hoegberg N."/>
            <person name="Martin F."/>
            <person name="Grigoriev I.V."/>
            <person name="Watkinson S.C."/>
        </authorList>
    </citation>
    <scope>NUCLEOTIDE SEQUENCE [LARGE SCALE GENOMIC DNA]</scope>
    <source>
        <strain evidence="3">strain S7.3</strain>
    </source>
</reference>
<accession>F8PFR0</accession>
<organism evidence="3">
    <name type="scientific">Serpula lacrymans var. lacrymans (strain S7.3)</name>
    <name type="common">Dry rot fungus</name>
    <dbReference type="NCBI Taxonomy" id="936435"/>
    <lineage>
        <taxon>Eukaryota</taxon>
        <taxon>Fungi</taxon>
        <taxon>Dikarya</taxon>
        <taxon>Basidiomycota</taxon>
        <taxon>Agaricomycotina</taxon>
        <taxon>Agaricomycetes</taxon>
        <taxon>Agaricomycetidae</taxon>
        <taxon>Boletales</taxon>
        <taxon>Coniophorineae</taxon>
        <taxon>Serpulaceae</taxon>
        <taxon>Serpula</taxon>
    </lineage>
</organism>
<dbReference type="Proteomes" id="UP000008063">
    <property type="component" value="Unassembled WGS sequence"/>
</dbReference>
<feature type="compositionally biased region" description="Basic residues" evidence="1">
    <location>
        <begin position="54"/>
        <end position="69"/>
    </location>
</feature>
<feature type="compositionally biased region" description="Basic and acidic residues" evidence="1">
    <location>
        <begin position="134"/>
        <end position="143"/>
    </location>
</feature>
<keyword evidence="3" id="KW-1185">Reference proteome</keyword>
<dbReference type="EMBL" id="GL945474">
    <property type="protein sequence ID" value="EGO04261.1"/>
    <property type="molecule type" value="Genomic_DNA"/>
</dbReference>
<feature type="compositionally biased region" description="Basic and acidic residues" evidence="1">
    <location>
        <begin position="78"/>
        <end position="92"/>
    </location>
</feature>
<dbReference type="HOGENOM" id="CLU_452102_0_0_1"/>
<feature type="region of interest" description="Disordered" evidence="1">
    <location>
        <begin position="51"/>
        <end position="150"/>
    </location>
</feature>
<proteinExistence type="predicted"/>
<evidence type="ECO:0000256" key="1">
    <source>
        <dbReference type="SAM" id="MobiDB-lite"/>
    </source>
</evidence>
<feature type="compositionally biased region" description="Polar residues" evidence="1">
    <location>
        <begin position="397"/>
        <end position="407"/>
    </location>
</feature>
<dbReference type="InParanoid" id="F8PFR0"/>
<sequence>MYKLTLAAYWWPPVAQLIHSTKLVIVGAAPPNGSSDPFRWRKFANNGMNICGLPHKKHISARGTRKRKDQGHPSQATHQDETSDEDKPHAEPPARTGGKKVEVVKVVPPRSKLSKSKVRFNESSNTELISEVEAPEKNEEHDAQSTSDTGYTFPVQKQKWYTLHTFAAGEDYQQATVGKEGIGNGQRVAKIIPYQEPPNHKRTEYRVPALGLASHSQLKPTLCKADDISKEGSVNLDKMLNLHYRTFKTLAARANIPEPHNTMQPTSSAPPFISVASASLPSLTAEHPLVQHLYMPARLAGIKEGHPSVTLGNSRLAVQDVPTEDPYCMPGEGALCDYMGHSKQHFVDDYVGVSGGVVSSHPPPISGIGHAEGPYYTPLEGPLYAGQGPLHYPGEQVHTTAGKGTSQEPPPPLDNYTSSGRAEDLYHAPGEGVHCVEDGASHYQEQGNVTAVRGSSREPPPPVNNYVDYWKASTLTIDQEISFAMGGCIRDNGMSLTPWKMHTMQDSTKNMVKQPQVVMRPQAMRVYITKICATLLAPCALKKTYMDVLQYSIKVLETPQSTQRTTPWQGNWYHAGHGHQARVLQFHLPPYLALPALALLGEYL</sequence>
<protein>
    <submittedName>
        <fullName evidence="2">Uncharacterized protein</fullName>
    </submittedName>
</protein>
<feature type="region of interest" description="Disordered" evidence="1">
    <location>
        <begin position="386"/>
        <end position="424"/>
    </location>
</feature>
<name>F8PFR0_SERL3</name>
<dbReference type="AlphaFoldDB" id="F8PFR0"/>
<evidence type="ECO:0000313" key="2">
    <source>
        <dbReference type="EMBL" id="EGO04261.1"/>
    </source>
</evidence>